<dbReference type="InterPro" id="IPR001017">
    <property type="entry name" value="DH_E1"/>
</dbReference>
<evidence type="ECO:0000259" key="4">
    <source>
        <dbReference type="Pfam" id="PF00676"/>
    </source>
</evidence>
<feature type="non-terminal residue" evidence="5">
    <location>
        <position position="277"/>
    </location>
</feature>
<feature type="non-terminal residue" evidence="5">
    <location>
        <position position="1"/>
    </location>
</feature>
<accession>A0A382WKS7</accession>
<dbReference type="Gene3D" id="3.40.50.970">
    <property type="match status" value="1"/>
</dbReference>
<keyword evidence="2" id="KW-0560">Oxidoreductase</keyword>
<proteinExistence type="predicted"/>
<dbReference type="CDD" id="cd02000">
    <property type="entry name" value="TPP_E1_PDC_ADC_BCADC"/>
    <property type="match status" value="1"/>
</dbReference>
<evidence type="ECO:0000256" key="3">
    <source>
        <dbReference type="ARBA" id="ARBA00023052"/>
    </source>
</evidence>
<dbReference type="InterPro" id="IPR029061">
    <property type="entry name" value="THDP-binding"/>
</dbReference>
<evidence type="ECO:0000313" key="5">
    <source>
        <dbReference type="EMBL" id="SVD58728.1"/>
    </source>
</evidence>
<evidence type="ECO:0000256" key="2">
    <source>
        <dbReference type="ARBA" id="ARBA00023002"/>
    </source>
</evidence>
<dbReference type="AlphaFoldDB" id="A0A382WKS7"/>
<name>A0A382WKS7_9ZZZZ</name>
<dbReference type="PANTHER" id="PTHR11516">
    <property type="entry name" value="PYRUVATE DEHYDROGENASE E1 COMPONENT, ALPHA SUBUNIT BACTERIAL AND ORGANELLAR"/>
    <property type="match status" value="1"/>
</dbReference>
<feature type="domain" description="Dehydrogenase E1 component" evidence="4">
    <location>
        <begin position="2"/>
        <end position="274"/>
    </location>
</feature>
<dbReference type="SUPFAM" id="SSF52518">
    <property type="entry name" value="Thiamin diphosphate-binding fold (THDP-binding)"/>
    <property type="match status" value="1"/>
</dbReference>
<reference evidence="5" key="1">
    <citation type="submission" date="2018-05" db="EMBL/GenBank/DDBJ databases">
        <authorList>
            <person name="Lanie J.A."/>
            <person name="Ng W.-L."/>
            <person name="Kazmierczak K.M."/>
            <person name="Andrzejewski T.M."/>
            <person name="Davidsen T.M."/>
            <person name="Wayne K.J."/>
            <person name="Tettelin H."/>
            <person name="Glass J.I."/>
            <person name="Rusch D."/>
            <person name="Podicherti R."/>
            <person name="Tsui H.-C.T."/>
            <person name="Winkler M.E."/>
        </authorList>
    </citation>
    <scope>NUCLEOTIDE SEQUENCE</scope>
</reference>
<protein>
    <recommendedName>
        <fullName evidence="4">Dehydrogenase E1 component domain-containing protein</fullName>
    </recommendedName>
</protein>
<dbReference type="GO" id="GO:0004739">
    <property type="term" value="F:pyruvate dehydrogenase (acetyl-transferring) activity"/>
    <property type="evidence" value="ECO:0007669"/>
    <property type="project" value="TreeGrafter"/>
</dbReference>
<dbReference type="InterPro" id="IPR050642">
    <property type="entry name" value="PDH_E1_Alpha_Subunit"/>
</dbReference>
<dbReference type="Pfam" id="PF00676">
    <property type="entry name" value="E1_dh"/>
    <property type="match status" value="1"/>
</dbReference>
<dbReference type="EMBL" id="UINC01160210">
    <property type="protein sequence ID" value="SVD58728.1"/>
    <property type="molecule type" value="Genomic_DNA"/>
</dbReference>
<dbReference type="PANTHER" id="PTHR11516:SF60">
    <property type="entry name" value="PYRUVATE DEHYDROGENASE E1 COMPONENT SUBUNIT ALPHA"/>
    <property type="match status" value="1"/>
</dbReference>
<organism evidence="5">
    <name type="scientific">marine metagenome</name>
    <dbReference type="NCBI Taxonomy" id="408172"/>
    <lineage>
        <taxon>unclassified sequences</taxon>
        <taxon>metagenomes</taxon>
        <taxon>ecological metagenomes</taxon>
    </lineage>
</organism>
<evidence type="ECO:0000256" key="1">
    <source>
        <dbReference type="ARBA" id="ARBA00001964"/>
    </source>
</evidence>
<dbReference type="GO" id="GO:0006086">
    <property type="term" value="P:pyruvate decarboxylation to acetyl-CoA"/>
    <property type="evidence" value="ECO:0007669"/>
    <property type="project" value="TreeGrafter"/>
</dbReference>
<sequence>RLYMEQKINGFLHLYIGEEAIASGAISALRDDDYIITHYRDHGHALARGLDVGEIMAELMGKATGCSGGKGGSMHLFDVSKGFMGGHAIVGAHLPIAVGLAFAMKQQNKDGVVVCFFGDGAVNQGEFHEAMNLASIWKLPVLFLLENNLYGMGSHVSRTHAGGESIYKIAHSYNIDTLQIDGMDVIEVRHFVDKALEKLRNGEGPLFLEAVTYRFRGHSMADPSAYRDAGEVAQWQEKDPIDNLGKLAVEHSIFEESDLELIDKEVMEMIDDAIIFA</sequence>
<comment type="cofactor">
    <cofactor evidence="1">
        <name>thiamine diphosphate</name>
        <dbReference type="ChEBI" id="CHEBI:58937"/>
    </cofactor>
</comment>
<keyword evidence="3" id="KW-0786">Thiamine pyrophosphate</keyword>
<gene>
    <name evidence="5" type="ORF">METZ01_LOCUS411582</name>
</gene>